<evidence type="ECO:0000313" key="2">
    <source>
        <dbReference type="EMBL" id="GAA5067816.1"/>
    </source>
</evidence>
<reference evidence="3" key="1">
    <citation type="journal article" date="2019" name="Int. J. Syst. Evol. Microbiol.">
        <title>The Global Catalogue of Microorganisms (GCM) 10K type strain sequencing project: providing services to taxonomists for standard genome sequencing and annotation.</title>
        <authorList>
            <consortium name="The Broad Institute Genomics Platform"/>
            <consortium name="The Broad Institute Genome Sequencing Center for Infectious Disease"/>
            <person name="Wu L."/>
            <person name="Ma J."/>
        </authorList>
    </citation>
    <scope>NUCLEOTIDE SEQUENCE [LARGE SCALE GENOMIC DNA]</scope>
    <source>
        <strain evidence="3">JCM 18015</strain>
    </source>
</reference>
<dbReference type="EMBL" id="BAABHW010000001">
    <property type="protein sequence ID" value="GAA5067816.1"/>
    <property type="molecule type" value="Genomic_DNA"/>
</dbReference>
<gene>
    <name evidence="2" type="ORF">GCM10023209_07810</name>
</gene>
<dbReference type="Proteomes" id="UP001499910">
    <property type="component" value="Unassembled WGS sequence"/>
</dbReference>
<comment type="caution">
    <text evidence="2">The sequence shown here is derived from an EMBL/GenBank/DDBJ whole genome shotgun (WGS) entry which is preliminary data.</text>
</comment>
<organism evidence="2 3">
    <name type="scientific">[Roseibacterium] beibuensis</name>
    <dbReference type="NCBI Taxonomy" id="1193142"/>
    <lineage>
        <taxon>Bacteria</taxon>
        <taxon>Pseudomonadati</taxon>
        <taxon>Pseudomonadota</taxon>
        <taxon>Alphaproteobacteria</taxon>
        <taxon>Rhodobacterales</taxon>
        <taxon>Roseobacteraceae</taxon>
        <taxon>Roseicyclus</taxon>
    </lineage>
</organism>
<accession>A0ABP9L0U5</accession>
<name>A0ABP9L0U5_9RHOB</name>
<evidence type="ECO:0000313" key="3">
    <source>
        <dbReference type="Proteomes" id="UP001499910"/>
    </source>
</evidence>
<protein>
    <submittedName>
        <fullName evidence="2">Uncharacterized protein</fullName>
    </submittedName>
</protein>
<evidence type="ECO:0000256" key="1">
    <source>
        <dbReference type="SAM" id="MobiDB-lite"/>
    </source>
</evidence>
<proteinExistence type="predicted"/>
<feature type="region of interest" description="Disordered" evidence="1">
    <location>
        <begin position="1"/>
        <end position="62"/>
    </location>
</feature>
<sequence>MASKRPLYKWPTPAMPRAASGRARPRADPAKGRPARHAQTKAAWHSHAGLGRERPPQRISCV</sequence>
<keyword evidence="3" id="KW-1185">Reference proteome</keyword>